<protein>
    <recommendedName>
        <fullName evidence="12">AAA+ ATPase domain-containing protein</fullName>
    </recommendedName>
</protein>
<evidence type="ECO:0000256" key="2">
    <source>
        <dbReference type="ARBA" id="ARBA00004436"/>
    </source>
</evidence>
<evidence type="ECO:0000256" key="11">
    <source>
        <dbReference type="SAM" id="MobiDB-lite"/>
    </source>
</evidence>
<reference evidence="13" key="1">
    <citation type="submission" date="2021-01" db="EMBL/GenBank/DDBJ databases">
        <authorList>
            <person name="Corre E."/>
            <person name="Pelletier E."/>
            <person name="Niang G."/>
            <person name="Scheremetjew M."/>
            <person name="Finn R."/>
            <person name="Kale V."/>
            <person name="Holt S."/>
            <person name="Cochrane G."/>
            <person name="Meng A."/>
            <person name="Brown T."/>
            <person name="Cohen L."/>
        </authorList>
    </citation>
    <scope>NUCLEOTIDE SEQUENCE</scope>
    <source>
        <strain evidence="13">CCMP1510</strain>
    </source>
</reference>
<feature type="domain" description="AAA+ ATPase" evidence="12">
    <location>
        <begin position="337"/>
        <end position="470"/>
    </location>
</feature>
<dbReference type="GO" id="GO:0005743">
    <property type="term" value="C:mitochondrial inner membrane"/>
    <property type="evidence" value="ECO:0007669"/>
    <property type="project" value="UniProtKB-SubCell"/>
</dbReference>
<comment type="subcellular location">
    <subcellularLocation>
        <location evidence="1">Mitochondrion inner membrane</location>
    </subcellularLocation>
    <subcellularLocation>
        <location evidence="2">Mitochondrion matrix</location>
        <location evidence="2">Mitochondrion nucleoid</location>
    </subcellularLocation>
</comment>
<evidence type="ECO:0000256" key="3">
    <source>
        <dbReference type="ARBA" id="ARBA00022741"/>
    </source>
</evidence>
<gene>
    <name evidence="13" type="ORF">ALAG00032_LOCUS14673</name>
</gene>
<dbReference type="PANTHER" id="PTHR23075">
    <property type="entry name" value="PUTATIVE ATP-ASE"/>
    <property type="match status" value="1"/>
</dbReference>
<evidence type="ECO:0000256" key="1">
    <source>
        <dbReference type="ARBA" id="ARBA00004273"/>
    </source>
</evidence>
<organism evidence="13">
    <name type="scientific">Aureoumbra lagunensis</name>
    <dbReference type="NCBI Taxonomy" id="44058"/>
    <lineage>
        <taxon>Eukaryota</taxon>
        <taxon>Sar</taxon>
        <taxon>Stramenopiles</taxon>
        <taxon>Ochrophyta</taxon>
        <taxon>Pelagophyceae</taxon>
        <taxon>Pelagomonadales</taxon>
        <taxon>Aureoumbra</taxon>
    </lineage>
</organism>
<evidence type="ECO:0000256" key="10">
    <source>
        <dbReference type="SAM" id="Coils"/>
    </source>
</evidence>
<dbReference type="InterPro" id="IPR021911">
    <property type="entry name" value="ATAD3_N"/>
</dbReference>
<keyword evidence="6 10" id="KW-0175">Coiled coil</keyword>
<keyword evidence="4" id="KW-0999">Mitochondrion inner membrane</keyword>
<feature type="compositionally biased region" description="Basic and acidic residues" evidence="11">
    <location>
        <begin position="18"/>
        <end position="27"/>
    </location>
</feature>
<dbReference type="GO" id="GO:0016887">
    <property type="term" value="F:ATP hydrolysis activity"/>
    <property type="evidence" value="ECO:0007669"/>
    <property type="project" value="InterPro"/>
</dbReference>
<accession>A0A7S3K5C9</accession>
<evidence type="ECO:0000256" key="6">
    <source>
        <dbReference type="ARBA" id="ARBA00023054"/>
    </source>
</evidence>
<keyword evidence="7" id="KW-0496">Mitochondrion</keyword>
<dbReference type="PANTHER" id="PTHR23075:SF0">
    <property type="entry name" value="ATPASE FAMILY AAA DOMAIN-CONTAINING PROTEIN 3"/>
    <property type="match status" value="1"/>
</dbReference>
<dbReference type="FunFam" id="3.40.50.300:FF:001717">
    <property type="entry name" value="ATPase family AAA domain-containing protein"/>
    <property type="match status" value="1"/>
</dbReference>
<feature type="coiled-coil region" evidence="10">
    <location>
        <begin position="103"/>
        <end position="180"/>
    </location>
</feature>
<keyword evidence="3" id="KW-0547">Nucleotide-binding</keyword>
<proteinExistence type="predicted"/>
<dbReference type="SUPFAM" id="SSF52540">
    <property type="entry name" value="P-loop containing nucleoside triphosphate hydrolases"/>
    <property type="match status" value="1"/>
</dbReference>
<evidence type="ECO:0000256" key="9">
    <source>
        <dbReference type="ARBA" id="ARBA00023271"/>
    </source>
</evidence>
<dbReference type="InterPro" id="IPR003593">
    <property type="entry name" value="AAA+_ATPase"/>
</dbReference>
<dbReference type="SMART" id="SM00382">
    <property type="entry name" value="AAA"/>
    <property type="match status" value="1"/>
</dbReference>
<dbReference type="GO" id="GO:0005524">
    <property type="term" value="F:ATP binding"/>
    <property type="evidence" value="ECO:0007669"/>
    <property type="project" value="UniProtKB-KW"/>
</dbReference>
<evidence type="ECO:0000259" key="12">
    <source>
        <dbReference type="SMART" id="SM00382"/>
    </source>
</evidence>
<dbReference type="GO" id="GO:0007005">
    <property type="term" value="P:mitochondrion organization"/>
    <property type="evidence" value="ECO:0007669"/>
    <property type="project" value="TreeGrafter"/>
</dbReference>
<name>A0A7S3K5C9_9STRA</name>
<evidence type="ECO:0000256" key="7">
    <source>
        <dbReference type="ARBA" id="ARBA00023128"/>
    </source>
</evidence>
<evidence type="ECO:0000256" key="5">
    <source>
        <dbReference type="ARBA" id="ARBA00022840"/>
    </source>
</evidence>
<dbReference type="Pfam" id="PF00004">
    <property type="entry name" value="AAA"/>
    <property type="match status" value="1"/>
</dbReference>
<keyword evidence="5" id="KW-0067">ATP-binding</keyword>
<feature type="region of interest" description="Disordered" evidence="11">
    <location>
        <begin position="1"/>
        <end position="46"/>
    </location>
</feature>
<sequence length="572" mass="63058">MLGLFQPKKPGAAALNKLSKEEKKDEGDYSGSGFDPRGLERAAKAAKEIDTSPYAKQAFEVIQQREISKQLEHATTQAAYEAQARQYEASRVAADGEEARRTLEAQTEHAKRQAQYADELERQRYAAQLQAQREVREQELRRQEEAYKRQEELKRKSLKYEAELREKTELARAKAEAEAKGKADRENHDLRLEQMRVEMKERRETLLASLKVGLTAVGQGAASFLNDPKQMGAAVGLATGLAAGVYGARGVAGVAASYVEARLGKPTLIRETSRLSPLAAPFSSLKRTLISSSNTAASESIRTGEKAIEGVVLAPELEERLKAIAVATANTKANGAPFRHLMLHGPPGTGKTLFAKKLASYSGLDYAIMTGGDVAPLGRDAVTQIHKLFDWAKASRRGLLLFVDEADAFLRKRASSAMSEDLRNAFNAFLYRTGDQTHNFMLVFATNQPSDFDPALNDRVDDIVQFDLPDASQREKLLRLYLDVYLGPDQEDAQSSVKILIDGITDEHIQSAVEATEHFSGREITKLVIAWQAAAFGTQGALFTPTTMRQVLDHHVAQRKLKSKWALVSSGN</sequence>
<keyword evidence="8" id="KW-0472">Membrane</keyword>
<keyword evidence="9" id="KW-1135">Mitochondrion nucleoid</keyword>
<evidence type="ECO:0000313" key="13">
    <source>
        <dbReference type="EMBL" id="CAE0373871.1"/>
    </source>
</evidence>
<dbReference type="AlphaFoldDB" id="A0A7S3K5C9"/>
<feature type="compositionally biased region" description="Basic and acidic residues" evidence="11">
    <location>
        <begin position="37"/>
        <end position="46"/>
    </location>
</feature>
<dbReference type="GO" id="GO:0008270">
    <property type="term" value="F:zinc ion binding"/>
    <property type="evidence" value="ECO:0007669"/>
    <property type="project" value="TreeGrafter"/>
</dbReference>
<evidence type="ECO:0000256" key="8">
    <source>
        <dbReference type="ARBA" id="ARBA00023136"/>
    </source>
</evidence>
<dbReference type="Gene3D" id="3.40.50.300">
    <property type="entry name" value="P-loop containing nucleotide triphosphate hydrolases"/>
    <property type="match status" value="1"/>
</dbReference>
<dbReference type="Pfam" id="PF12037">
    <property type="entry name" value="ATAD3_N"/>
    <property type="match status" value="1"/>
</dbReference>
<evidence type="ECO:0000256" key="4">
    <source>
        <dbReference type="ARBA" id="ARBA00022792"/>
    </source>
</evidence>
<dbReference type="InterPro" id="IPR003959">
    <property type="entry name" value="ATPase_AAA_core"/>
</dbReference>
<dbReference type="EMBL" id="HBIJ01022461">
    <property type="protein sequence ID" value="CAE0373871.1"/>
    <property type="molecule type" value="Transcribed_RNA"/>
</dbReference>
<dbReference type="GO" id="GO:0042645">
    <property type="term" value="C:mitochondrial nucleoid"/>
    <property type="evidence" value="ECO:0007669"/>
    <property type="project" value="UniProtKB-SubCell"/>
</dbReference>
<dbReference type="InterPro" id="IPR027417">
    <property type="entry name" value="P-loop_NTPase"/>
</dbReference>